<reference evidence="1 2" key="2">
    <citation type="submission" date="2018-11" db="EMBL/GenBank/DDBJ databases">
        <authorList>
            <consortium name="Pathogen Informatics"/>
        </authorList>
    </citation>
    <scope>NUCLEOTIDE SEQUENCE [LARGE SCALE GENOMIC DNA]</scope>
    <source>
        <strain evidence="1 2">Egypt</strain>
    </source>
</reference>
<gene>
    <name evidence="1" type="ORF">ECPE_LOCUS6044</name>
</gene>
<dbReference type="AlphaFoldDB" id="A0A183AGF9"/>
<dbReference type="Proteomes" id="UP000272942">
    <property type="component" value="Unassembled WGS sequence"/>
</dbReference>
<name>A0A183AGF9_9TREM</name>
<accession>A0A183AGF9</accession>
<organism evidence="3">
    <name type="scientific">Echinostoma caproni</name>
    <dbReference type="NCBI Taxonomy" id="27848"/>
    <lineage>
        <taxon>Eukaryota</taxon>
        <taxon>Metazoa</taxon>
        <taxon>Spiralia</taxon>
        <taxon>Lophotrochozoa</taxon>
        <taxon>Platyhelminthes</taxon>
        <taxon>Trematoda</taxon>
        <taxon>Digenea</taxon>
        <taxon>Plagiorchiida</taxon>
        <taxon>Echinostomata</taxon>
        <taxon>Echinostomatoidea</taxon>
        <taxon>Echinostomatidae</taxon>
        <taxon>Echinostoma</taxon>
    </lineage>
</organism>
<dbReference type="OrthoDB" id="3176171at2759"/>
<evidence type="ECO:0000313" key="2">
    <source>
        <dbReference type="Proteomes" id="UP000272942"/>
    </source>
</evidence>
<protein>
    <submittedName>
        <fullName evidence="3">K-box domain-containing protein</fullName>
    </submittedName>
</protein>
<evidence type="ECO:0000313" key="3">
    <source>
        <dbReference type="WBParaSite" id="ECPE_0000605701-mRNA-1"/>
    </source>
</evidence>
<dbReference type="EMBL" id="UZAN01042966">
    <property type="protein sequence ID" value="VDP77251.1"/>
    <property type="molecule type" value="Genomic_DNA"/>
</dbReference>
<sequence length="201" mass="22173">MRRRSGWKYFATVKQLQKENGILKQELLMYDTLHNCGNIGHEPLTEQEKQQLRNHVVKYLDGEVNDLQIMNLRQLKEMFIAFKQINRALQAQVEELRQKVINQGSSTDSVSVTAPSGSTVSGTRTINARGAAKLKTGANGSADAGGTVTSQYQVGDLDLTSGYGLGLSEKALNVMVKTPTLHPDASFLQVSKRSETSWDGF</sequence>
<evidence type="ECO:0000313" key="1">
    <source>
        <dbReference type="EMBL" id="VDP77251.1"/>
    </source>
</evidence>
<keyword evidence="2" id="KW-1185">Reference proteome</keyword>
<dbReference type="WBParaSite" id="ECPE_0000605701-mRNA-1">
    <property type="protein sequence ID" value="ECPE_0000605701-mRNA-1"/>
    <property type="gene ID" value="ECPE_0000605701"/>
</dbReference>
<proteinExistence type="predicted"/>
<reference evidence="3" key="1">
    <citation type="submission" date="2016-06" db="UniProtKB">
        <authorList>
            <consortium name="WormBaseParasite"/>
        </authorList>
    </citation>
    <scope>IDENTIFICATION</scope>
</reference>